<evidence type="ECO:0000313" key="5">
    <source>
        <dbReference type="Proteomes" id="UP001611494"/>
    </source>
</evidence>
<name>A0ABW7VZU2_9NOCA</name>
<keyword evidence="3" id="KW-0812">Transmembrane</keyword>
<dbReference type="PANTHER" id="PTHR37042">
    <property type="entry name" value="OUTER MEMBRANE PROTEIN RV1973"/>
    <property type="match status" value="1"/>
</dbReference>
<dbReference type="EMBL" id="JBIRYL010000004">
    <property type="protein sequence ID" value="MFI2231756.1"/>
    <property type="molecule type" value="Genomic_DNA"/>
</dbReference>
<dbReference type="RefSeq" id="WP_397063101.1">
    <property type="nucleotide sequence ID" value="NZ_JBIRYL010000004.1"/>
</dbReference>
<evidence type="ECO:0000256" key="3">
    <source>
        <dbReference type="SAM" id="Phobius"/>
    </source>
</evidence>
<keyword evidence="3" id="KW-1133">Transmembrane helix</keyword>
<comment type="subcellular location">
    <subcellularLocation>
        <location evidence="1">Membrane</location>
    </subcellularLocation>
</comment>
<evidence type="ECO:0000313" key="4">
    <source>
        <dbReference type="EMBL" id="MFI2231756.1"/>
    </source>
</evidence>
<evidence type="ECO:0000256" key="1">
    <source>
        <dbReference type="ARBA" id="ARBA00004370"/>
    </source>
</evidence>
<dbReference type="PANTHER" id="PTHR37042:SF4">
    <property type="entry name" value="OUTER MEMBRANE PROTEIN RV1973"/>
    <property type="match status" value="1"/>
</dbReference>
<proteinExistence type="predicted"/>
<accession>A0ABW7VZU2</accession>
<sequence length="183" mass="19806">MNETSEPGEQRKPAAQRASGSAATVAAWGLAAAAFVVLAALLGWRWYSAQQELDDLRARITDRDRVAAVAADYAQRSLTYDFRSLDAFFAGVRQGTTAGFSQRYDTVSDTLAKVMTESEVVATGEVVGTAVDAVDGDNYIVTVFATQQTRNVQHPEPVAVSTLVTVTVQRAGDEWLVADYRPR</sequence>
<dbReference type="Proteomes" id="UP001611494">
    <property type="component" value="Unassembled WGS sequence"/>
</dbReference>
<feature type="transmembrane region" description="Helical" evidence="3">
    <location>
        <begin position="25"/>
        <end position="47"/>
    </location>
</feature>
<organism evidence="4 5">
    <name type="scientific">Nocardia testacea</name>
    <dbReference type="NCBI Taxonomy" id="248551"/>
    <lineage>
        <taxon>Bacteria</taxon>
        <taxon>Bacillati</taxon>
        <taxon>Actinomycetota</taxon>
        <taxon>Actinomycetes</taxon>
        <taxon>Mycobacteriales</taxon>
        <taxon>Nocardiaceae</taxon>
        <taxon>Nocardia</taxon>
    </lineage>
</organism>
<gene>
    <name evidence="4" type="ORF">ACH49Z_18095</name>
</gene>
<keyword evidence="5" id="KW-1185">Reference proteome</keyword>
<evidence type="ECO:0008006" key="6">
    <source>
        <dbReference type="Google" id="ProtNLM"/>
    </source>
</evidence>
<comment type="caution">
    <text evidence="4">The sequence shown here is derived from an EMBL/GenBank/DDBJ whole genome shotgun (WGS) entry which is preliminary data.</text>
</comment>
<protein>
    <recommendedName>
        <fullName evidence="6">Mce-associated membrane protein</fullName>
    </recommendedName>
</protein>
<evidence type="ECO:0000256" key="2">
    <source>
        <dbReference type="ARBA" id="ARBA00023136"/>
    </source>
</evidence>
<keyword evidence="2 3" id="KW-0472">Membrane</keyword>
<reference evidence="4 5" key="1">
    <citation type="submission" date="2024-10" db="EMBL/GenBank/DDBJ databases">
        <title>The Natural Products Discovery Center: Release of the First 8490 Sequenced Strains for Exploring Actinobacteria Biosynthetic Diversity.</title>
        <authorList>
            <person name="Kalkreuter E."/>
            <person name="Kautsar S.A."/>
            <person name="Yang D."/>
            <person name="Bader C.D."/>
            <person name="Teijaro C.N."/>
            <person name="Fluegel L."/>
            <person name="Davis C.M."/>
            <person name="Simpson J.R."/>
            <person name="Lauterbach L."/>
            <person name="Steele A.D."/>
            <person name="Gui C."/>
            <person name="Meng S."/>
            <person name="Li G."/>
            <person name="Viehrig K."/>
            <person name="Ye F."/>
            <person name="Su P."/>
            <person name="Kiefer A.F."/>
            <person name="Nichols A."/>
            <person name="Cepeda A.J."/>
            <person name="Yan W."/>
            <person name="Fan B."/>
            <person name="Jiang Y."/>
            <person name="Adhikari A."/>
            <person name="Zheng C.-J."/>
            <person name="Schuster L."/>
            <person name="Cowan T.M."/>
            <person name="Smanski M.J."/>
            <person name="Chevrette M.G."/>
            <person name="De Carvalho L.P.S."/>
            <person name="Shen B."/>
        </authorList>
    </citation>
    <scope>NUCLEOTIDE SEQUENCE [LARGE SCALE GENOMIC DNA]</scope>
    <source>
        <strain evidence="4 5">NPDC019377</strain>
    </source>
</reference>